<dbReference type="STRING" id="558151.ACM46_09925"/>
<gene>
    <name evidence="5" type="ORF">ACM46_09925</name>
</gene>
<dbReference type="AlphaFoldDB" id="A0A0J7IEL5"/>
<feature type="domain" description="Type I restriction modification DNA specificity" evidence="4">
    <location>
        <begin position="220"/>
        <end position="376"/>
    </location>
</feature>
<dbReference type="Pfam" id="PF01420">
    <property type="entry name" value="Methylase_S"/>
    <property type="match status" value="2"/>
</dbReference>
<feature type="domain" description="Type I restriction modification DNA specificity" evidence="4">
    <location>
        <begin position="16"/>
        <end position="193"/>
    </location>
</feature>
<organism evidence="5 6">
    <name type="scientific">Chryseobacterium angstadtii</name>
    <dbReference type="NCBI Taxonomy" id="558151"/>
    <lineage>
        <taxon>Bacteria</taxon>
        <taxon>Pseudomonadati</taxon>
        <taxon>Bacteroidota</taxon>
        <taxon>Flavobacteriia</taxon>
        <taxon>Flavobacteriales</taxon>
        <taxon>Weeksellaceae</taxon>
        <taxon>Chryseobacterium group</taxon>
        <taxon>Chryseobacterium</taxon>
    </lineage>
</organism>
<keyword evidence="3" id="KW-0238">DNA-binding</keyword>
<dbReference type="InterPro" id="IPR052021">
    <property type="entry name" value="Type-I_RS_S_subunit"/>
</dbReference>
<dbReference type="Gene3D" id="3.90.220.20">
    <property type="entry name" value="DNA methylase specificity domains"/>
    <property type="match status" value="2"/>
</dbReference>
<evidence type="ECO:0000256" key="1">
    <source>
        <dbReference type="ARBA" id="ARBA00010923"/>
    </source>
</evidence>
<comment type="similarity">
    <text evidence="1">Belongs to the type-I restriction system S methylase family.</text>
</comment>
<evidence type="ECO:0000313" key="6">
    <source>
        <dbReference type="Proteomes" id="UP000036261"/>
    </source>
</evidence>
<dbReference type="PATRIC" id="fig|558151.6.peg.2090"/>
<dbReference type="PANTHER" id="PTHR30408:SF13">
    <property type="entry name" value="TYPE I RESTRICTION ENZYME HINDI SPECIFICITY SUBUNIT"/>
    <property type="match status" value="1"/>
</dbReference>
<dbReference type="GO" id="GO:0003677">
    <property type="term" value="F:DNA binding"/>
    <property type="evidence" value="ECO:0007669"/>
    <property type="project" value="UniProtKB-KW"/>
</dbReference>
<keyword evidence="6" id="KW-1185">Reference proteome</keyword>
<dbReference type="GO" id="GO:0009307">
    <property type="term" value="P:DNA restriction-modification system"/>
    <property type="evidence" value="ECO:0007669"/>
    <property type="project" value="UniProtKB-KW"/>
</dbReference>
<dbReference type="Proteomes" id="UP000036261">
    <property type="component" value="Unassembled WGS sequence"/>
</dbReference>
<evidence type="ECO:0000256" key="2">
    <source>
        <dbReference type="ARBA" id="ARBA00022747"/>
    </source>
</evidence>
<evidence type="ECO:0000259" key="4">
    <source>
        <dbReference type="Pfam" id="PF01420"/>
    </source>
</evidence>
<dbReference type="Gene3D" id="1.10.287.1120">
    <property type="entry name" value="Bipartite methylase S protein"/>
    <property type="match status" value="1"/>
</dbReference>
<keyword evidence="2" id="KW-0680">Restriction system</keyword>
<evidence type="ECO:0000256" key="3">
    <source>
        <dbReference type="ARBA" id="ARBA00023125"/>
    </source>
</evidence>
<dbReference type="InterPro" id="IPR000055">
    <property type="entry name" value="Restrct_endonuc_typeI_TRD"/>
</dbReference>
<comment type="caution">
    <text evidence="5">The sequence shown here is derived from an EMBL/GenBank/DDBJ whole genome shotgun (WGS) entry which is preliminary data.</text>
</comment>
<name>A0A0J7IEL5_9FLAO</name>
<dbReference type="PANTHER" id="PTHR30408">
    <property type="entry name" value="TYPE-1 RESTRICTION ENZYME ECOKI SPECIFICITY PROTEIN"/>
    <property type="match status" value="1"/>
</dbReference>
<dbReference type="SUPFAM" id="SSF116734">
    <property type="entry name" value="DNA methylase specificity domain"/>
    <property type="match status" value="2"/>
</dbReference>
<dbReference type="EMBL" id="LFND01000003">
    <property type="protein sequence ID" value="KMQ64567.1"/>
    <property type="molecule type" value="Genomic_DNA"/>
</dbReference>
<evidence type="ECO:0000313" key="5">
    <source>
        <dbReference type="EMBL" id="KMQ64567.1"/>
    </source>
</evidence>
<dbReference type="InterPro" id="IPR044946">
    <property type="entry name" value="Restrct_endonuc_typeI_TRD_sf"/>
</dbReference>
<reference evidence="5 6" key="1">
    <citation type="journal article" date="2013" name="Int. J. Syst. Evol. Microbiol.">
        <title>Chryseobacterium angstadtii sp. nov., isolated from a newt tank.</title>
        <authorList>
            <person name="Kirk K.E."/>
            <person name="Hoffman J.A."/>
            <person name="Smith K.A."/>
            <person name="Strahan B.L."/>
            <person name="Failor K.C."/>
            <person name="Krebs J.E."/>
            <person name="Gale A.N."/>
            <person name="Do T.D."/>
            <person name="Sontag T.C."/>
            <person name="Batties A.M."/>
            <person name="Mistiszyn K."/>
            <person name="Newman J.D."/>
        </authorList>
    </citation>
    <scope>NUCLEOTIDE SEQUENCE [LARGE SCALE GENOMIC DNA]</scope>
    <source>
        <strain evidence="5 6">KM</strain>
    </source>
</reference>
<protein>
    <recommendedName>
        <fullName evidence="4">Type I restriction modification DNA specificity domain-containing protein</fullName>
    </recommendedName>
</protein>
<sequence length="390" mass="44609">MPNVPNLRFPGFEGEYRSYSFEDIFLFSTGKNIKQSEASPEFETPCVRYGELYHLYNEVINEVINKTNLDKSELVFSKGNEILLPSAGEDPLDIGSASALTIEGVAIGRTINILRPMNINVYSHTYASYYINQKLKKKISTLAKGVSISNVYNSDLRTLEIVLPSFSEQQKIAKFLSLLNIRITTQSKIIEGLKLLKNTASESVFAQQFRFKDSNGNYFSDWETRELGKVLDYEQPTNYLVSNTEYDDNFEIPVVTAGKTFILGYTNEIEGVFEKKRLPVIIFDDFTTASQYVEFQFKAKSSAMKILNGKDGNNIKFIYEAMQMINYKIGGHGRHWISVFSELKIPFPALGEQTKIANFLTSIDEKIKVEMTLLQQYENQKKYFLQNMFV</sequence>
<dbReference type="CDD" id="cd17274">
    <property type="entry name" value="RMtype1_S_Eco540ANI-TRD1-CR1_like"/>
    <property type="match status" value="1"/>
</dbReference>
<proteinExistence type="inferred from homology"/>
<accession>A0A0J7IEL5</accession>